<gene>
    <name evidence="2" type="ORF">BN381_540006</name>
</gene>
<protein>
    <submittedName>
        <fullName evidence="2">Uncharacterized protein</fullName>
    </submittedName>
</protein>
<dbReference type="HOGENOM" id="CLU_419026_0_0_11"/>
<evidence type="ECO:0000256" key="1">
    <source>
        <dbReference type="SAM" id="MobiDB-lite"/>
    </source>
</evidence>
<comment type="caution">
    <text evidence="2">The sequence shown here is derived from an EMBL/GenBank/DDBJ whole genome shotgun (WGS) entry which is preliminary data.</text>
</comment>
<evidence type="ECO:0000313" key="3">
    <source>
        <dbReference type="Proteomes" id="UP000018291"/>
    </source>
</evidence>
<proteinExistence type="predicted"/>
<dbReference type="EMBL" id="CANL01000050">
    <property type="protein sequence ID" value="CCM65084.1"/>
    <property type="molecule type" value="Genomic_DNA"/>
</dbReference>
<name>R4Z2A8_9ACTN</name>
<dbReference type="STRING" id="1229780.BN381_540006"/>
<feature type="region of interest" description="Disordered" evidence="1">
    <location>
        <begin position="1"/>
        <end position="23"/>
    </location>
</feature>
<dbReference type="Proteomes" id="UP000018291">
    <property type="component" value="Unassembled WGS sequence"/>
</dbReference>
<accession>R4Z2A8</accession>
<keyword evidence="3" id="KW-1185">Reference proteome</keyword>
<sequence>MDERSPKAGSAEGHYRARMAQGNGIDNRQQRVIDRLVREFTKQEGDRLSDAVERLLEVKCDFLGGAPDDWDLRDVAEVLLDLHPVNVILEPDEFPQVVPAAAALMRFLAERHPSRAEMFETAAEGAEQMADQFVSEMADERLWAAEKRLWSRAQAEGVDLDDQFAMDEWLEEFSQRPRAERDRVLGTRGIPMSGLMAPRMAPSDAIPGGDELTQALDDAVMLRQLVALVRYVGESRGVGEMGEFSSEDTFELAQLLNTGDLQDHSGDPSDDDAPASDQLAGLDLIYQVALQADLLTLTDLGVTLVPGARASLATEATIELADAVFTAMLFEAGSAGSGERHSRYGFSWFVDEVDERMLGLLLDLYETETPVDVDEFGRHTWDQIEESYDWESFSESERFDPDNLDFYSQLVVEDTRYALGRFAELGVVRLVDASATTGADTTSGGRVELDVLGKVLVHRLVAEMAGIPLPGSLEHLSPVELLTAVAKLPNDAAVAELDNWLAVGDETAVERMIAAMAEVSPPQRHGAYHALLRLGPNDAPTCQQFEAVGLDFMALVYGVDTGRFDPSIFEMGNDPESWVELLATVAGLWGPEVAATGWAEQAAAPAGLSDMLDRAWRVGGDDTEPAIEAIGSGHPDKKVAKAARKALFKLRSAG</sequence>
<dbReference type="AlphaFoldDB" id="R4Z2A8"/>
<evidence type="ECO:0000313" key="2">
    <source>
        <dbReference type="EMBL" id="CCM65084.1"/>
    </source>
</evidence>
<reference evidence="2 3" key="1">
    <citation type="journal article" date="2013" name="ISME J.">
        <title>Metabolic model for the filamentous 'Candidatus Microthrix parvicella' based on genomic and metagenomic analyses.</title>
        <authorList>
            <person name="Jon McIlroy S."/>
            <person name="Kristiansen R."/>
            <person name="Albertsen M."/>
            <person name="Michael Karst S."/>
            <person name="Rossetti S."/>
            <person name="Lund Nielsen J."/>
            <person name="Tandoi V."/>
            <person name="James Seviour R."/>
            <person name="Nielsen P.H."/>
        </authorList>
    </citation>
    <scope>NUCLEOTIDE SEQUENCE [LARGE SCALE GENOMIC DNA]</scope>
    <source>
        <strain evidence="2 3">RN1</strain>
    </source>
</reference>
<organism evidence="2 3">
    <name type="scientific">Candidatus Neomicrothrix parvicella RN1</name>
    <dbReference type="NCBI Taxonomy" id="1229780"/>
    <lineage>
        <taxon>Bacteria</taxon>
        <taxon>Bacillati</taxon>
        <taxon>Actinomycetota</taxon>
        <taxon>Acidimicrobiia</taxon>
        <taxon>Acidimicrobiales</taxon>
        <taxon>Microthrixaceae</taxon>
        <taxon>Candidatus Neomicrothrix</taxon>
    </lineage>
</organism>